<feature type="signal peptide" evidence="1">
    <location>
        <begin position="1"/>
        <end position="23"/>
    </location>
</feature>
<keyword evidence="1" id="KW-0732">Signal</keyword>
<dbReference type="PROSITE" id="PS51257">
    <property type="entry name" value="PROKAR_LIPOPROTEIN"/>
    <property type="match status" value="1"/>
</dbReference>
<proteinExistence type="predicted"/>
<feature type="chain" id="PRO_5045665778" evidence="1">
    <location>
        <begin position="24"/>
        <end position="321"/>
    </location>
</feature>
<organism evidence="3 4">
    <name type="scientific">Cupriavidus malaysiensis</name>
    <dbReference type="NCBI Taxonomy" id="367825"/>
    <lineage>
        <taxon>Bacteria</taxon>
        <taxon>Pseudomonadati</taxon>
        <taxon>Pseudomonadota</taxon>
        <taxon>Betaproteobacteria</taxon>
        <taxon>Burkholderiales</taxon>
        <taxon>Burkholderiaceae</taxon>
        <taxon>Cupriavidus</taxon>
    </lineage>
</organism>
<protein>
    <submittedName>
        <fullName evidence="3">Metallo-mystery pair system four-Cys motif protein</fullName>
    </submittedName>
</protein>
<feature type="domain" description="Copper-binding protein MbnP-like" evidence="2">
    <location>
        <begin position="44"/>
        <end position="285"/>
    </location>
</feature>
<dbReference type="Proteomes" id="UP000177515">
    <property type="component" value="Chromosome 2"/>
</dbReference>
<accession>A0ABM6FF76</accession>
<name>A0ABM6FF76_9BURK</name>
<reference evidence="3 4" key="1">
    <citation type="submission" date="2016-10" db="EMBL/GenBank/DDBJ databases">
        <title>Complete genome sequences of three Cupriavidus strains isolated from various Malaysian environments.</title>
        <authorList>
            <person name="Abdullah A.A.-A."/>
            <person name="Shafie N.A.H."/>
            <person name="Lau N.S."/>
        </authorList>
    </citation>
    <scope>NUCLEOTIDE SEQUENCE [LARGE SCALE GENOMIC DNA]</scope>
    <source>
        <strain evidence="3 4">USMAA1020</strain>
    </source>
</reference>
<gene>
    <name evidence="3" type="ORF">BKK80_33910</name>
</gene>
<dbReference type="Pfam" id="PF20243">
    <property type="entry name" value="MbnP"/>
    <property type="match status" value="1"/>
</dbReference>
<dbReference type="NCBIfam" id="TIGR04052">
    <property type="entry name" value="MbnP_like_WxW"/>
    <property type="match status" value="1"/>
</dbReference>
<dbReference type="InterPro" id="IPR023977">
    <property type="entry name" value="MbnP-like"/>
</dbReference>
<sequence length="321" mass="33645">MLPRPAIRLLPPAAPLLLLAACAAPLPAQLPGAGAEGTVPVQVPVAVRFAARVGAQPFRCGAGYDGIGRTASRITPSDFRFYVSSVALLDEDGRDVPLRLEQDGRWQYRDVALLDFEDGSGPCRNGNAGLHEAVTGHVPAGRYRGLQFTLGVPADLNHGDPAVAPPPLNLSAMFWSWQAGYKFVKIDMATRGQARGGTAPPADAAPVPAAAPRRRAAGFPIHLGSTDCVSPAATAAPSSCARPNRVTVRLDAFDVATEQVEFDLAALLRDTDVDVNAPDSAPGCMAGPDDADCRFVMPAFGLPFDGQPALPQRVFRAAPRG</sequence>
<evidence type="ECO:0000313" key="3">
    <source>
        <dbReference type="EMBL" id="AOZ10549.1"/>
    </source>
</evidence>
<keyword evidence="4" id="KW-1185">Reference proteome</keyword>
<dbReference type="InterPro" id="IPR046863">
    <property type="entry name" value="MbnP-like_dom"/>
</dbReference>
<evidence type="ECO:0000259" key="2">
    <source>
        <dbReference type="Pfam" id="PF20243"/>
    </source>
</evidence>
<evidence type="ECO:0000313" key="4">
    <source>
        <dbReference type="Proteomes" id="UP000177515"/>
    </source>
</evidence>
<dbReference type="EMBL" id="CP017755">
    <property type="protein sequence ID" value="AOZ10549.1"/>
    <property type="molecule type" value="Genomic_DNA"/>
</dbReference>
<dbReference type="RefSeq" id="WP_071073031.1">
    <property type="nucleotide sequence ID" value="NZ_CP017755.1"/>
</dbReference>
<evidence type="ECO:0000256" key="1">
    <source>
        <dbReference type="SAM" id="SignalP"/>
    </source>
</evidence>